<sequence length="396" mass="39954">MFVSQGLSLLAALVVSLWVPDYFVVPDLIRHEGAYIHFNGHVFTPHEAKANVGDIIKFNFYPQNHRAVRAEFGWPCIPYEYANINKAGFDSGTFTPQVVSNNPPSYSVRVNDTDPIFFYCAAPYSCVPNHMIGVINPNATHNYDAQLAFALNATYQLAPGDSFPSEMPRPNPSSTAAAPGPASTSGSGRSSGGGDGGGGGGGGGGLSSGAIAGIAIGGAAVLILAAALIYLCGRRGGFDKAYRKSTVVPTTVVGGVAGAGHGHGHGSPAMVEAQYANSAGLLAGGYGGPKSPGQATLSTFAGHDHGTLRGSVFGGGGGGGVSPGVGTTPSPGPGGAPGSPQSSPRADHQFAPYVPPPVELPTGEAPVPTQSPPPGYQGRNSWVQGLEGAHKSGGNP</sequence>
<feature type="region of interest" description="Disordered" evidence="1">
    <location>
        <begin position="308"/>
        <end position="396"/>
    </location>
</feature>
<gene>
    <name evidence="4" type="ORF">NEMBOFW57_003148</name>
</gene>
<feature type="region of interest" description="Disordered" evidence="1">
    <location>
        <begin position="161"/>
        <end position="201"/>
    </location>
</feature>
<dbReference type="PANTHER" id="PTHR34883:SF8">
    <property type="entry name" value="EXTRACELLULAR SERINE-RICH PROTEIN (AFU_ORTHOLOGUE AFUA_6G00670)"/>
    <property type="match status" value="1"/>
</dbReference>
<organism evidence="4 5">
    <name type="scientific">Staphylotrichum longicolle</name>
    <dbReference type="NCBI Taxonomy" id="669026"/>
    <lineage>
        <taxon>Eukaryota</taxon>
        <taxon>Fungi</taxon>
        <taxon>Dikarya</taxon>
        <taxon>Ascomycota</taxon>
        <taxon>Pezizomycotina</taxon>
        <taxon>Sordariomycetes</taxon>
        <taxon>Sordariomycetidae</taxon>
        <taxon>Sordariales</taxon>
        <taxon>Chaetomiaceae</taxon>
        <taxon>Staphylotrichum</taxon>
    </lineage>
</organism>
<keyword evidence="2" id="KW-1133">Transmembrane helix</keyword>
<dbReference type="PANTHER" id="PTHR34883">
    <property type="entry name" value="SERINE-RICH PROTEIN, PUTATIVE-RELATED-RELATED"/>
    <property type="match status" value="1"/>
</dbReference>
<dbReference type="Proteomes" id="UP001197093">
    <property type="component" value="Unassembled WGS sequence"/>
</dbReference>
<evidence type="ECO:0000256" key="1">
    <source>
        <dbReference type="SAM" id="MobiDB-lite"/>
    </source>
</evidence>
<evidence type="ECO:0000256" key="3">
    <source>
        <dbReference type="SAM" id="SignalP"/>
    </source>
</evidence>
<keyword evidence="2" id="KW-0472">Membrane</keyword>
<protein>
    <recommendedName>
        <fullName evidence="6">Extracellular serine-rich protein</fullName>
    </recommendedName>
</protein>
<evidence type="ECO:0000313" key="4">
    <source>
        <dbReference type="EMBL" id="KAG7293102.1"/>
    </source>
</evidence>
<keyword evidence="5" id="KW-1185">Reference proteome</keyword>
<dbReference type="Gene3D" id="2.60.40.420">
    <property type="entry name" value="Cupredoxins - blue copper proteins"/>
    <property type="match status" value="1"/>
</dbReference>
<evidence type="ECO:0000256" key="2">
    <source>
        <dbReference type="SAM" id="Phobius"/>
    </source>
</evidence>
<dbReference type="EMBL" id="JAHCVI010000001">
    <property type="protein sequence ID" value="KAG7293102.1"/>
    <property type="molecule type" value="Genomic_DNA"/>
</dbReference>
<dbReference type="InterPro" id="IPR008972">
    <property type="entry name" value="Cupredoxin"/>
</dbReference>
<dbReference type="AlphaFoldDB" id="A0AAD4I2E3"/>
<feature type="signal peptide" evidence="3">
    <location>
        <begin position="1"/>
        <end position="16"/>
    </location>
</feature>
<feature type="chain" id="PRO_5041939114" description="Extracellular serine-rich protein" evidence="3">
    <location>
        <begin position="17"/>
        <end position="396"/>
    </location>
</feature>
<feature type="compositionally biased region" description="Gly residues" evidence="1">
    <location>
        <begin position="312"/>
        <end position="323"/>
    </location>
</feature>
<keyword evidence="3" id="KW-0732">Signal</keyword>
<feature type="compositionally biased region" description="Gly residues" evidence="1">
    <location>
        <begin position="189"/>
        <end position="201"/>
    </location>
</feature>
<proteinExistence type="predicted"/>
<feature type="compositionally biased region" description="Low complexity" evidence="1">
    <location>
        <begin position="173"/>
        <end position="188"/>
    </location>
</feature>
<accession>A0AAD4I2E3</accession>
<feature type="transmembrane region" description="Helical" evidence="2">
    <location>
        <begin position="210"/>
        <end position="233"/>
    </location>
</feature>
<keyword evidence="2" id="KW-0812">Transmembrane</keyword>
<dbReference type="SUPFAM" id="SSF49503">
    <property type="entry name" value="Cupredoxins"/>
    <property type="match status" value="1"/>
</dbReference>
<comment type="caution">
    <text evidence="4">The sequence shown here is derived from an EMBL/GenBank/DDBJ whole genome shotgun (WGS) entry which is preliminary data.</text>
</comment>
<reference evidence="4" key="1">
    <citation type="submission" date="2023-02" db="EMBL/GenBank/DDBJ databases">
        <authorList>
            <person name="Palmer J.M."/>
        </authorList>
    </citation>
    <scope>NUCLEOTIDE SEQUENCE</scope>
    <source>
        <strain evidence="4">FW57</strain>
    </source>
</reference>
<dbReference type="InterPro" id="IPR052953">
    <property type="entry name" value="Ser-rich/MCO-related"/>
</dbReference>
<evidence type="ECO:0000313" key="5">
    <source>
        <dbReference type="Proteomes" id="UP001197093"/>
    </source>
</evidence>
<evidence type="ECO:0008006" key="6">
    <source>
        <dbReference type="Google" id="ProtNLM"/>
    </source>
</evidence>
<name>A0AAD4I2E3_9PEZI</name>